<evidence type="ECO:0000256" key="4">
    <source>
        <dbReference type="ARBA" id="ARBA00022485"/>
    </source>
</evidence>
<dbReference type="InterPro" id="IPR006657">
    <property type="entry name" value="MoPterin_dinucl-bd_dom"/>
</dbReference>
<organism evidence="12 13">
    <name type="scientific">Proteobacteria bacterium 228</name>
    <dbReference type="NCBI Taxonomy" id="2083153"/>
    <lineage>
        <taxon>Bacteria</taxon>
        <taxon>Pseudomonadati</taxon>
        <taxon>Pseudomonadota</taxon>
    </lineage>
</organism>
<dbReference type="SUPFAM" id="SSF53706">
    <property type="entry name" value="Formate dehydrogenase/DMSO reductase, domains 1-3"/>
    <property type="match status" value="1"/>
</dbReference>
<dbReference type="GO" id="GO:0016491">
    <property type="term" value="F:oxidoreductase activity"/>
    <property type="evidence" value="ECO:0007669"/>
    <property type="project" value="UniProtKB-KW"/>
</dbReference>
<comment type="cofactor">
    <cofactor evidence="1">
        <name>Mo-bis(molybdopterin guanine dinucleotide)</name>
        <dbReference type="ChEBI" id="CHEBI:60539"/>
    </cofactor>
</comment>
<dbReference type="InterPro" id="IPR041957">
    <property type="entry name" value="CT_Nitrate-R-NapA-like"/>
</dbReference>
<dbReference type="PANTHER" id="PTHR43105">
    <property type="entry name" value="RESPIRATORY NITRATE REDUCTASE"/>
    <property type="match status" value="1"/>
</dbReference>
<dbReference type="Gene3D" id="1.10.10.1100">
    <property type="entry name" value="BFD-like [2Fe-2S]-binding domain"/>
    <property type="match status" value="1"/>
</dbReference>
<proteinExistence type="inferred from homology"/>
<sequence>MSSQLTERAVQTATTTCPYCGVGCGVEASLLGSHLQAVKGDARHPANLGRLCVKGSALAETLTTSHRMLQPQISAQTVLWEQALEAVATGLQQTIAQYGPDSVAFYLSGQLLTEDYYVANKLMKGFIGSANVDTNSRLCMASAVVGHKRAFGADAVPACYEDIELADLVVIVGSNLAWAHPILFQRLSAAKEAKGTRVVVIDPRRTDTAELADLHLAIAPGSDVWLYNGLCRHLLERGCIDAAFVAQSVDGFTELQGHLQHPQYELASVAVRTGLAMDVLQQFFAWVEQHPRTLTLFSQGVNQSSQGTDKVNAIINSHLLTGRIGKPGAAPFSVTGQPNAMGGREVGGLANQLAAHMDFASDDVDRVGRFWRATQMARQPGLKAVELFEAVEQGQIKAIWIMATNPVVSLPQADRVKAALAKCPLVIVSDAVHDNDTLRLAHIRLPATSWAEKDGTVTNSERCISRQRGLIPGPGAARNDWWIITEVARRMGFADAFDYQHPVDIFREHAALSGFENDGQRAFDISLLENISRAEYDQLQPVQWPLNQHHPRGMQRLFGNGQFYTGNGRARLLCVEGGEQRKGVPDHYPLLLNTGRIRDQWHTMTRTGYVPRLLQHRAEPFVAVHPQDLKHLRLQEGDLAEVTSRDGSVLVRIHEDSGQQPGQVFIPMHWNGVFSAQARVDTLVAARLDPFSGQPEFKLTQVCLQRFDQQWQGVLLATEEVEMAGLPYWTRMPLSNGWMWRVASREPLTALADALCERYGQASMTLNGAAGAEWRLAWFRDGRLTALLFVSNQQLPQIDTSFLAEQLNQQPDATVRRTLLLGRALEQAPHQGPLVCSCFQVGAGAIQTALNAGCNSVEALGSKLKCGTNCGSCIPELKRMVRAAQAQAEEAA</sequence>
<name>A0A2S5KVH5_9PROT</name>
<dbReference type="EMBL" id="PRLP01000012">
    <property type="protein sequence ID" value="PPC78695.1"/>
    <property type="molecule type" value="Genomic_DNA"/>
</dbReference>
<dbReference type="InterPro" id="IPR007419">
    <property type="entry name" value="BFD-like_2Fe2S-bd_dom"/>
</dbReference>
<evidence type="ECO:0000256" key="1">
    <source>
        <dbReference type="ARBA" id="ARBA00001942"/>
    </source>
</evidence>
<dbReference type="Gene3D" id="2.20.25.90">
    <property type="entry name" value="ADC-like domains"/>
    <property type="match status" value="1"/>
</dbReference>
<evidence type="ECO:0000256" key="6">
    <source>
        <dbReference type="ARBA" id="ARBA00022723"/>
    </source>
</evidence>
<keyword evidence="7" id="KW-0560">Oxidoreductase</keyword>
<evidence type="ECO:0000313" key="12">
    <source>
        <dbReference type="EMBL" id="PPC78695.1"/>
    </source>
</evidence>
<dbReference type="SMART" id="SM00926">
    <property type="entry name" value="Molybdop_Fe4S4"/>
    <property type="match status" value="1"/>
</dbReference>
<gene>
    <name evidence="12" type="ORF">C4K68_04105</name>
</gene>
<keyword evidence="4" id="KW-0004">4Fe-4S</keyword>
<dbReference type="Pfam" id="PF00384">
    <property type="entry name" value="Molybdopterin"/>
    <property type="match status" value="1"/>
</dbReference>
<comment type="cofactor">
    <cofactor evidence="2">
        <name>[4Fe-4S] cluster</name>
        <dbReference type="ChEBI" id="CHEBI:49883"/>
    </cofactor>
</comment>
<dbReference type="Pfam" id="PF01568">
    <property type="entry name" value="Molydop_binding"/>
    <property type="match status" value="1"/>
</dbReference>
<protein>
    <submittedName>
        <fullName evidence="12">Nitrate reductase</fullName>
    </submittedName>
</protein>
<keyword evidence="5" id="KW-0500">Molybdenum</keyword>
<evidence type="ECO:0000313" key="13">
    <source>
        <dbReference type="Proteomes" id="UP000238196"/>
    </source>
</evidence>
<dbReference type="GO" id="GO:0042128">
    <property type="term" value="P:nitrate assimilation"/>
    <property type="evidence" value="ECO:0007669"/>
    <property type="project" value="UniProtKB-KW"/>
</dbReference>
<evidence type="ECO:0000256" key="2">
    <source>
        <dbReference type="ARBA" id="ARBA00001966"/>
    </source>
</evidence>
<evidence type="ECO:0000256" key="8">
    <source>
        <dbReference type="ARBA" id="ARBA00023004"/>
    </source>
</evidence>
<dbReference type="CDD" id="cd02754">
    <property type="entry name" value="MopB_Nitrate-R-NapA-like"/>
    <property type="match status" value="1"/>
</dbReference>
<dbReference type="Gene3D" id="3.40.50.740">
    <property type="match status" value="1"/>
</dbReference>
<dbReference type="InterPro" id="IPR041854">
    <property type="entry name" value="BFD-like_2Fe2S-bd_dom_sf"/>
</dbReference>
<dbReference type="GO" id="GO:0051539">
    <property type="term" value="F:4 iron, 4 sulfur cluster binding"/>
    <property type="evidence" value="ECO:0007669"/>
    <property type="project" value="UniProtKB-KW"/>
</dbReference>
<dbReference type="Proteomes" id="UP000238196">
    <property type="component" value="Unassembled WGS sequence"/>
</dbReference>
<evidence type="ECO:0000256" key="3">
    <source>
        <dbReference type="ARBA" id="ARBA00008747"/>
    </source>
</evidence>
<evidence type="ECO:0000256" key="5">
    <source>
        <dbReference type="ARBA" id="ARBA00022505"/>
    </source>
</evidence>
<dbReference type="Gene3D" id="3.40.228.10">
    <property type="entry name" value="Dimethylsulfoxide Reductase, domain 2"/>
    <property type="match status" value="1"/>
</dbReference>
<dbReference type="GO" id="GO:0045333">
    <property type="term" value="P:cellular respiration"/>
    <property type="evidence" value="ECO:0007669"/>
    <property type="project" value="UniProtKB-ARBA"/>
</dbReference>
<keyword evidence="6" id="KW-0479">Metal-binding</keyword>
<dbReference type="Gene3D" id="2.40.40.20">
    <property type="match status" value="1"/>
</dbReference>
<dbReference type="AlphaFoldDB" id="A0A2S5KVH5"/>
<feature type="domain" description="4Fe-4S Mo/W bis-MGD-type" evidence="11">
    <location>
        <begin position="10"/>
        <end position="66"/>
    </location>
</feature>
<reference evidence="12 13" key="1">
    <citation type="submission" date="2018-02" db="EMBL/GenBank/DDBJ databases">
        <title>novel marine gammaproteobacteria from coastal saline agro ecosystem.</title>
        <authorList>
            <person name="Krishnan R."/>
            <person name="Ramesh Kumar N."/>
        </authorList>
    </citation>
    <scope>NUCLEOTIDE SEQUENCE [LARGE SCALE GENOMIC DNA]</scope>
    <source>
        <strain evidence="12 13">228</strain>
    </source>
</reference>
<dbReference type="GO" id="GO:0016020">
    <property type="term" value="C:membrane"/>
    <property type="evidence" value="ECO:0007669"/>
    <property type="project" value="TreeGrafter"/>
</dbReference>
<evidence type="ECO:0000256" key="9">
    <source>
        <dbReference type="ARBA" id="ARBA00023014"/>
    </source>
</evidence>
<keyword evidence="8" id="KW-0408">Iron</keyword>
<dbReference type="InterPro" id="IPR009010">
    <property type="entry name" value="Asp_de-COase-like_dom_sf"/>
</dbReference>
<evidence type="ECO:0000256" key="7">
    <source>
        <dbReference type="ARBA" id="ARBA00023002"/>
    </source>
</evidence>
<dbReference type="GO" id="GO:1990204">
    <property type="term" value="C:oxidoreductase complex"/>
    <property type="evidence" value="ECO:0007669"/>
    <property type="project" value="UniProtKB-ARBA"/>
</dbReference>
<comment type="similarity">
    <text evidence="3">Belongs to the prokaryotic molybdopterin-containing oxidoreductase family. NasA/NapA/NarB subfamily.</text>
</comment>
<dbReference type="SUPFAM" id="SSF50692">
    <property type="entry name" value="ADC-like"/>
    <property type="match status" value="1"/>
</dbReference>
<dbReference type="GO" id="GO:0046872">
    <property type="term" value="F:metal ion binding"/>
    <property type="evidence" value="ECO:0007669"/>
    <property type="project" value="UniProtKB-KW"/>
</dbReference>
<dbReference type="GO" id="GO:0043546">
    <property type="term" value="F:molybdopterin cofactor binding"/>
    <property type="evidence" value="ECO:0007669"/>
    <property type="project" value="InterPro"/>
</dbReference>
<accession>A0A2S5KVH5</accession>
<dbReference type="InterPro" id="IPR050123">
    <property type="entry name" value="Prok_molybdopt-oxidoreductase"/>
</dbReference>
<dbReference type="PROSITE" id="PS51669">
    <property type="entry name" value="4FE4S_MOW_BIS_MGD"/>
    <property type="match status" value="1"/>
</dbReference>
<evidence type="ECO:0000259" key="11">
    <source>
        <dbReference type="PROSITE" id="PS51669"/>
    </source>
</evidence>
<dbReference type="CDD" id="cd02791">
    <property type="entry name" value="MopB_CT_Nitrate-R-NapA-like"/>
    <property type="match status" value="1"/>
</dbReference>
<comment type="caution">
    <text evidence="12">The sequence shown here is derived from an EMBL/GenBank/DDBJ whole genome shotgun (WGS) entry which is preliminary data.</text>
</comment>
<keyword evidence="9" id="KW-0411">Iron-sulfur</keyword>
<dbReference type="InterPro" id="IPR006656">
    <property type="entry name" value="Mopterin_OxRdtase"/>
</dbReference>
<keyword evidence="10" id="KW-0534">Nitrate assimilation</keyword>
<dbReference type="PANTHER" id="PTHR43105:SF9">
    <property type="entry name" value="NADPH-FE(3+) OXIDOREDUCTASE SUBUNIT ALPHA"/>
    <property type="match status" value="1"/>
</dbReference>
<dbReference type="OrthoDB" id="9803192at2"/>
<evidence type="ECO:0000256" key="10">
    <source>
        <dbReference type="ARBA" id="ARBA00023063"/>
    </source>
</evidence>
<dbReference type="InterPro" id="IPR006963">
    <property type="entry name" value="Mopterin_OxRdtase_4Fe-4S_dom"/>
</dbReference>
<dbReference type="Pfam" id="PF04324">
    <property type="entry name" value="Fer2_BFD"/>
    <property type="match status" value="1"/>
</dbReference>
<dbReference type="Pfam" id="PF04879">
    <property type="entry name" value="Molybdop_Fe4S4"/>
    <property type="match status" value="1"/>
</dbReference>